<keyword evidence="2" id="KW-1185">Reference proteome</keyword>
<evidence type="ECO:0000313" key="1">
    <source>
        <dbReference type="EMBL" id="SDF66290.1"/>
    </source>
</evidence>
<dbReference type="InterPro" id="IPR006439">
    <property type="entry name" value="HAD-SF_hydro_IA"/>
</dbReference>
<dbReference type="InterPro" id="IPR036412">
    <property type="entry name" value="HAD-like_sf"/>
</dbReference>
<dbReference type="Proteomes" id="UP000198863">
    <property type="component" value="Unassembled WGS sequence"/>
</dbReference>
<proteinExistence type="predicted"/>
<evidence type="ECO:0000313" key="2">
    <source>
        <dbReference type="Proteomes" id="UP000198863"/>
    </source>
</evidence>
<dbReference type="SFLD" id="SFLDG01129">
    <property type="entry name" value="C1.5:_HAD__Beta-PGM__Phosphata"/>
    <property type="match status" value="1"/>
</dbReference>
<dbReference type="InterPro" id="IPR041492">
    <property type="entry name" value="HAD_2"/>
</dbReference>
<dbReference type="Pfam" id="PF13419">
    <property type="entry name" value="HAD_2"/>
    <property type="match status" value="1"/>
</dbReference>
<organism evidence="1 2">
    <name type="scientific">Klenkia brasiliensis</name>
    <dbReference type="NCBI Taxonomy" id="333142"/>
    <lineage>
        <taxon>Bacteria</taxon>
        <taxon>Bacillati</taxon>
        <taxon>Actinomycetota</taxon>
        <taxon>Actinomycetes</taxon>
        <taxon>Geodermatophilales</taxon>
        <taxon>Geodermatophilaceae</taxon>
        <taxon>Klenkia</taxon>
    </lineage>
</organism>
<dbReference type="PANTHER" id="PTHR43434">
    <property type="entry name" value="PHOSPHOGLYCOLATE PHOSPHATASE"/>
    <property type="match status" value="1"/>
</dbReference>
<dbReference type="GO" id="GO:0006281">
    <property type="term" value="P:DNA repair"/>
    <property type="evidence" value="ECO:0007669"/>
    <property type="project" value="TreeGrafter"/>
</dbReference>
<dbReference type="Gene3D" id="3.40.50.1000">
    <property type="entry name" value="HAD superfamily/HAD-like"/>
    <property type="match status" value="1"/>
</dbReference>
<sequence>MSGHRVRMAPRIAVLDVDGTLVDSNYHHALAWYRAFRSLGETVPVWRLHRLIGMGGDQLVAAVGGDELEERLGDAARDRWEQEVQPLLGELSPLPGARDLLVAVREAGHRLVLASSGKSDQVDHYLDLLDARNLAEAWTTSDDVEASKPAPDLLRTALTKLGEPEDAPAVVVGDSVYDVEAAKRAGMPAYVVRSGGFGDDELRAAGAVELYDTPADLTAALDSTPLGRQR</sequence>
<dbReference type="InterPro" id="IPR023214">
    <property type="entry name" value="HAD_sf"/>
</dbReference>
<reference evidence="2" key="1">
    <citation type="submission" date="2016-10" db="EMBL/GenBank/DDBJ databases">
        <authorList>
            <person name="Varghese N."/>
            <person name="Submissions S."/>
        </authorList>
    </citation>
    <scope>NUCLEOTIDE SEQUENCE [LARGE SCALE GENOMIC DNA]</scope>
    <source>
        <strain evidence="2">DSM 44526</strain>
    </source>
</reference>
<name>A0A1G7MYZ2_9ACTN</name>
<dbReference type="NCBIfam" id="TIGR01549">
    <property type="entry name" value="HAD-SF-IA-v1"/>
    <property type="match status" value="1"/>
</dbReference>
<dbReference type="PANTHER" id="PTHR43434:SF16">
    <property type="entry name" value="BLL8046 PROTEIN"/>
    <property type="match status" value="1"/>
</dbReference>
<accession>A0A1G7MYZ2</accession>
<dbReference type="InterPro" id="IPR023198">
    <property type="entry name" value="PGP-like_dom2"/>
</dbReference>
<dbReference type="SFLD" id="SFLDS00003">
    <property type="entry name" value="Haloacid_Dehalogenase"/>
    <property type="match status" value="1"/>
</dbReference>
<protein>
    <submittedName>
        <fullName evidence="1">Haloacid dehalogenase superfamily, subfamily IA, variant 3 with third motif having DD or ED/haloacid dehalogenase superfamily, subfamily IA, variant 1 with third motif having Dx(3-4)D or Dx(3-4)E</fullName>
    </submittedName>
</protein>
<dbReference type="SFLD" id="SFLDG01135">
    <property type="entry name" value="C1.5.6:_HAD__Beta-PGM__Phospha"/>
    <property type="match status" value="1"/>
</dbReference>
<dbReference type="EMBL" id="FNCF01000001">
    <property type="protein sequence ID" value="SDF66290.1"/>
    <property type="molecule type" value="Genomic_DNA"/>
</dbReference>
<dbReference type="GO" id="GO:0005829">
    <property type="term" value="C:cytosol"/>
    <property type="evidence" value="ECO:0007669"/>
    <property type="project" value="TreeGrafter"/>
</dbReference>
<gene>
    <name evidence="1" type="ORF">SAMN05660324_0813</name>
</gene>
<dbReference type="SUPFAM" id="SSF56784">
    <property type="entry name" value="HAD-like"/>
    <property type="match status" value="1"/>
</dbReference>
<dbReference type="Gene3D" id="1.10.150.240">
    <property type="entry name" value="Putative phosphatase, domain 2"/>
    <property type="match status" value="1"/>
</dbReference>
<dbReference type="GO" id="GO:0008967">
    <property type="term" value="F:phosphoglycolate phosphatase activity"/>
    <property type="evidence" value="ECO:0007669"/>
    <property type="project" value="TreeGrafter"/>
</dbReference>
<dbReference type="AlphaFoldDB" id="A0A1G7MYZ2"/>
<dbReference type="NCBIfam" id="TIGR01509">
    <property type="entry name" value="HAD-SF-IA-v3"/>
    <property type="match status" value="1"/>
</dbReference>
<dbReference type="InterPro" id="IPR050155">
    <property type="entry name" value="HAD-like_hydrolase_sf"/>
</dbReference>